<gene>
    <name evidence="2" type="ORF">CQA58_01595</name>
</gene>
<sequence length="330" mass="38183">MFSGLSRTFYSRVFIGLNIDAGVCQLHIIRTKSNTIKQNIKTNIKTIDDSIPIEALKLIAFYKKKYPYTYIGMISKTYNQGAIPTTNPQDFIKLGVNLQGYKTKFFDHTWCAYIKEEDCQKLIEPSSELERIDLLFSPFLPMYNQAKKEGSKTSLYILQERKNICVMISDGKRVFYGGYFEIEGELSEANLMPQESNPMVANSSKFEDILDSLSDNLEDLEALDIDLLEEEQNSEDFEQHEKDKIEELRDFMRATTIVGILENVITEHYNSTYYQSSFIDQIVILDNYGITPDSIKHIKDSLMIETYVRPFSIPESITLLMLEEYKRKAL</sequence>
<dbReference type="Proteomes" id="UP000257045">
    <property type="component" value="Unassembled WGS sequence"/>
</dbReference>
<dbReference type="OrthoDB" id="5361769at2"/>
<protein>
    <submittedName>
        <fullName evidence="2">Uncharacterized protein</fullName>
    </submittedName>
</protein>
<organism evidence="2 3">
    <name type="scientific">Helicobacter brantae</name>
    <dbReference type="NCBI Taxonomy" id="375927"/>
    <lineage>
        <taxon>Bacteria</taxon>
        <taxon>Pseudomonadati</taxon>
        <taxon>Campylobacterota</taxon>
        <taxon>Epsilonproteobacteria</taxon>
        <taxon>Campylobacterales</taxon>
        <taxon>Helicobacteraceae</taxon>
        <taxon>Helicobacter</taxon>
    </lineage>
</organism>
<evidence type="ECO:0000313" key="2">
    <source>
        <dbReference type="EMBL" id="RDU71760.1"/>
    </source>
</evidence>
<proteinExistence type="predicted"/>
<name>A0A3D8J3E2_9HELI</name>
<keyword evidence="3" id="KW-1185">Reference proteome</keyword>
<dbReference type="RefSeq" id="WP_115568970.1">
    <property type="nucleotide sequence ID" value="NZ_NXLV01000002.1"/>
</dbReference>
<accession>A0A3D8J3E2</accession>
<feature type="coiled-coil region" evidence="1">
    <location>
        <begin position="203"/>
        <end position="248"/>
    </location>
</feature>
<reference evidence="2 3" key="1">
    <citation type="submission" date="2018-04" db="EMBL/GenBank/DDBJ databases">
        <title>Novel Campyloabacter and Helicobacter Species and Strains.</title>
        <authorList>
            <person name="Mannion A.J."/>
            <person name="Shen Z."/>
            <person name="Fox J.G."/>
        </authorList>
    </citation>
    <scope>NUCLEOTIDE SEQUENCE [LARGE SCALE GENOMIC DNA]</scope>
    <source>
        <strain evidence="2 3">MIT 04-9366</strain>
    </source>
</reference>
<evidence type="ECO:0000256" key="1">
    <source>
        <dbReference type="SAM" id="Coils"/>
    </source>
</evidence>
<dbReference type="AlphaFoldDB" id="A0A3D8J3E2"/>
<evidence type="ECO:0000313" key="3">
    <source>
        <dbReference type="Proteomes" id="UP000257045"/>
    </source>
</evidence>
<dbReference type="EMBL" id="NXLV01000002">
    <property type="protein sequence ID" value="RDU71760.1"/>
    <property type="molecule type" value="Genomic_DNA"/>
</dbReference>
<comment type="caution">
    <text evidence="2">The sequence shown here is derived from an EMBL/GenBank/DDBJ whole genome shotgun (WGS) entry which is preliminary data.</text>
</comment>
<keyword evidence="1" id="KW-0175">Coiled coil</keyword>